<dbReference type="Gene3D" id="1.20.120.330">
    <property type="entry name" value="Nucleotidyltransferases domain 2"/>
    <property type="match status" value="1"/>
</dbReference>
<evidence type="ECO:0000313" key="1">
    <source>
        <dbReference type="EMBL" id="MGD30932.1"/>
    </source>
</evidence>
<accession>A0A3I2BD29</accession>
<reference evidence="1" key="1">
    <citation type="submission" date="2018-11" db="EMBL/GenBank/DDBJ databases">
        <authorList>
            <consortium name="PulseNet: The National Subtyping Network for Foodborne Disease Surveillance"/>
            <person name="Tarr C.L."/>
            <person name="Trees E."/>
            <person name="Katz L.S."/>
            <person name="Carleton-Romer H.A."/>
            <person name="Stroika S."/>
            <person name="Kucerova Z."/>
            <person name="Roache K.F."/>
            <person name="Sabol A.L."/>
            <person name="Besser J."/>
            <person name="Gerner-Smidt P."/>
        </authorList>
    </citation>
    <scope>NUCLEOTIDE SEQUENCE [LARGE SCALE GENOMIC DNA]</scope>
    <source>
        <strain evidence="1">PNUSAS058450</strain>
    </source>
</reference>
<protein>
    <recommendedName>
        <fullName evidence="2">HEPN domain-containing protein</fullName>
    </recommendedName>
</protein>
<dbReference type="AlphaFoldDB" id="A0A3I2BD29"/>
<proteinExistence type="predicted"/>
<name>A0A3I2BD29_SALER</name>
<dbReference type="RefSeq" id="WP_023200496.1">
    <property type="nucleotide sequence ID" value="NZ_JACBJD010000001.1"/>
</dbReference>
<organism evidence="1">
    <name type="scientific">Salmonella enterica</name>
    <name type="common">Salmonella choleraesuis</name>
    <dbReference type="NCBI Taxonomy" id="28901"/>
    <lineage>
        <taxon>Bacteria</taxon>
        <taxon>Pseudomonadati</taxon>
        <taxon>Pseudomonadota</taxon>
        <taxon>Gammaproteobacteria</taxon>
        <taxon>Enterobacterales</taxon>
        <taxon>Enterobacteriaceae</taxon>
        <taxon>Salmonella</taxon>
    </lineage>
</organism>
<dbReference type="Proteomes" id="UP000885336">
    <property type="component" value="Unassembled WGS sequence"/>
</dbReference>
<evidence type="ECO:0008006" key="2">
    <source>
        <dbReference type="Google" id="ProtNLM"/>
    </source>
</evidence>
<comment type="caution">
    <text evidence="1">The sequence shown here is derived from an EMBL/GenBank/DDBJ whole genome shotgun (WGS) entry which is preliminary data.</text>
</comment>
<dbReference type="EMBL" id="RNKS01000051">
    <property type="protein sequence ID" value="MGD30932.1"/>
    <property type="molecule type" value="Genomic_DNA"/>
</dbReference>
<gene>
    <name evidence="1" type="ORF">EE393_18615</name>
</gene>
<sequence length="136" mass="15243">MPIDSIEFVTIAQDNLDRDSGEIGCRTAVSRAYYGMYHSCLELTGPVPRQHPLNGVFKGGTHSRLAQYMTECAELISPVNNMEIRKLGVKLKMYHKYRCDADYELNKTVTRKSAEIIISETKNLIKLVSTVKSSAA</sequence>